<feature type="region of interest" description="Disordered" evidence="1">
    <location>
        <begin position="173"/>
        <end position="192"/>
    </location>
</feature>
<name>A0ABU4HY25_9ACTN</name>
<evidence type="ECO:0000313" key="2">
    <source>
        <dbReference type="EMBL" id="MDW5598181.1"/>
    </source>
</evidence>
<accession>A0ABU4HY25</accession>
<protein>
    <submittedName>
        <fullName evidence="2">DsbA family protein</fullName>
    </submittedName>
</protein>
<evidence type="ECO:0000256" key="1">
    <source>
        <dbReference type="SAM" id="MobiDB-lite"/>
    </source>
</evidence>
<dbReference type="InterPro" id="IPR036249">
    <property type="entry name" value="Thioredoxin-like_sf"/>
</dbReference>
<dbReference type="SUPFAM" id="SSF52833">
    <property type="entry name" value="Thioredoxin-like"/>
    <property type="match status" value="1"/>
</dbReference>
<dbReference type="Gene3D" id="3.40.30.10">
    <property type="entry name" value="Glutaredoxin"/>
    <property type="match status" value="1"/>
</dbReference>
<reference evidence="2 3" key="2">
    <citation type="submission" date="2023-10" db="EMBL/GenBank/DDBJ databases">
        <authorList>
            <person name="Han X.F."/>
        </authorList>
    </citation>
    <scope>NUCLEOTIDE SEQUENCE [LARGE SCALE GENOMIC DNA]</scope>
    <source>
        <strain evidence="2 3">KCTC 39840</strain>
    </source>
</reference>
<dbReference type="Proteomes" id="UP001284601">
    <property type="component" value="Unassembled WGS sequence"/>
</dbReference>
<reference evidence="3" key="1">
    <citation type="submission" date="2023-07" db="EMBL/GenBank/DDBJ databases">
        <title>Conexibacter stalactiti sp. nov., isolated from stalactites in a lava cave and emended description of the genus Conexibacter.</title>
        <authorList>
            <person name="Lee S.D."/>
        </authorList>
    </citation>
    <scope>NUCLEOTIDE SEQUENCE [LARGE SCALE GENOMIC DNA]</scope>
    <source>
        <strain evidence="3">KCTC 39840</strain>
    </source>
</reference>
<dbReference type="EMBL" id="JAWSTH010000124">
    <property type="protein sequence ID" value="MDW5598181.1"/>
    <property type="molecule type" value="Genomic_DNA"/>
</dbReference>
<keyword evidence="3" id="KW-1185">Reference proteome</keyword>
<comment type="caution">
    <text evidence="2">The sequence shown here is derived from an EMBL/GenBank/DDBJ whole genome shotgun (WGS) entry which is preliminary data.</text>
</comment>
<organism evidence="2 3">
    <name type="scientific">Conexibacter stalactiti</name>
    <dbReference type="NCBI Taxonomy" id="1940611"/>
    <lineage>
        <taxon>Bacteria</taxon>
        <taxon>Bacillati</taxon>
        <taxon>Actinomycetota</taxon>
        <taxon>Thermoleophilia</taxon>
        <taxon>Solirubrobacterales</taxon>
        <taxon>Conexibacteraceae</taxon>
        <taxon>Conexibacter</taxon>
    </lineage>
</organism>
<proteinExistence type="predicted"/>
<evidence type="ECO:0000313" key="3">
    <source>
        <dbReference type="Proteomes" id="UP001284601"/>
    </source>
</evidence>
<dbReference type="Pfam" id="PF13743">
    <property type="entry name" value="Thioredoxin_5"/>
    <property type="match status" value="1"/>
</dbReference>
<sequence length="302" mass="31593">MSVVAEVTEFTDPGCIWSWSSEPYLRWLRARYGEQLGWRRVFGVQVDDLARTHPGRDPVADAEEFRAGWLEVAAHTGAPITARLTAMNRSTVPASRAAKAAEAQGPAVAEAVLRRLRESLFVDGVAPDDDARIADALRGVAGLDLARLLADAASAPVIAAVEADWALTRRPRPEVIDRSGPGPNPGAAKPDGEHLRYGFPTLVVRGSGGVRVLAGWQAPQAHAATLEQAAPELVARPLALSAAEALARYGSLTAVELELLTDDGAAGLPAGAVRVESATRPLWLAAGETAERGVAASGATAA</sequence>
<dbReference type="RefSeq" id="WP_318600656.1">
    <property type="nucleotide sequence ID" value="NZ_JAWSTH010000124.1"/>
</dbReference>
<gene>
    <name evidence="2" type="ORF">R7226_27740</name>
</gene>